<feature type="domain" description="C3H1-type" evidence="14">
    <location>
        <begin position="546"/>
        <end position="573"/>
    </location>
</feature>
<comment type="function">
    <text evidence="10 12">Component of the cleavage factor I (CF I) involved in pre-mRNA 3'-end processing.</text>
</comment>
<evidence type="ECO:0000313" key="15">
    <source>
        <dbReference type="EMBL" id="KAF3060519.1"/>
    </source>
</evidence>
<keyword evidence="16" id="KW-1185">Reference proteome</keyword>
<evidence type="ECO:0000256" key="4">
    <source>
        <dbReference type="ARBA" id="ARBA00022723"/>
    </source>
</evidence>
<comment type="caution">
    <text evidence="15">The sequence shown here is derived from an EMBL/GenBank/DDBJ whole genome shotgun (WGS) entry which is preliminary data.</text>
</comment>
<feature type="zinc finger region" description="C3H1-type" evidence="11">
    <location>
        <begin position="575"/>
        <end position="598"/>
    </location>
</feature>
<dbReference type="InterPro" id="IPR036855">
    <property type="entry name" value="Znf_CCCH_sf"/>
</dbReference>
<organism evidence="15 16">
    <name type="scientific">Trichoderma lentiforme</name>
    <dbReference type="NCBI Taxonomy" id="1567552"/>
    <lineage>
        <taxon>Eukaryota</taxon>
        <taxon>Fungi</taxon>
        <taxon>Dikarya</taxon>
        <taxon>Ascomycota</taxon>
        <taxon>Pezizomycotina</taxon>
        <taxon>Sordariomycetes</taxon>
        <taxon>Hypocreomycetidae</taxon>
        <taxon>Hypocreales</taxon>
        <taxon>Hypocreaceae</taxon>
        <taxon>Trichoderma</taxon>
    </lineage>
</organism>
<keyword evidence="7 11" id="KW-0862">Zinc</keyword>
<evidence type="ECO:0000256" key="9">
    <source>
        <dbReference type="ARBA" id="ARBA00023242"/>
    </source>
</evidence>
<feature type="zinc finger region" description="C3H1-type" evidence="11">
    <location>
        <begin position="517"/>
        <end position="545"/>
    </location>
</feature>
<dbReference type="GO" id="GO:0008270">
    <property type="term" value="F:zinc ion binding"/>
    <property type="evidence" value="ECO:0007669"/>
    <property type="project" value="UniProtKB-KW"/>
</dbReference>
<evidence type="ECO:0000256" key="5">
    <source>
        <dbReference type="ARBA" id="ARBA00022737"/>
    </source>
</evidence>
<dbReference type="PANTHER" id="PTHR23102:SF24">
    <property type="entry name" value="CLEAVAGE AND POLYADENYLATION SPECIFICITY FACTOR SUBUNIT 4"/>
    <property type="match status" value="1"/>
</dbReference>
<evidence type="ECO:0000256" key="2">
    <source>
        <dbReference type="ARBA" id="ARBA00008907"/>
    </source>
</evidence>
<feature type="compositionally biased region" description="Gly residues" evidence="13">
    <location>
        <begin position="656"/>
        <end position="667"/>
    </location>
</feature>
<evidence type="ECO:0000256" key="8">
    <source>
        <dbReference type="ARBA" id="ARBA00022884"/>
    </source>
</evidence>
<feature type="domain" description="C3H1-type" evidence="14">
    <location>
        <begin position="450"/>
        <end position="477"/>
    </location>
</feature>
<reference evidence="15 16" key="1">
    <citation type="submission" date="2018-06" db="EMBL/GenBank/DDBJ databases">
        <title>Genome analysis of cellulolytic fungus Trichoderma lentiforme CFAM-422.</title>
        <authorList>
            <person name="Steindorff A.S."/>
            <person name="Formighieri E.F."/>
            <person name="Midorikawa G.E.O."/>
            <person name="Tamietti M.S."/>
            <person name="Ramos E.Z."/>
            <person name="Silva A.S."/>
            <person name="Bon E.P.S."/>
            <person name="Mendes T.D."/>
            <person name="Damaso M.C.T."/>
            <person name="Favaro L.C.L."/>
        </authorList>
    </citation>
    <scope>NUCLEOTIDE SEQUENCE [LARGE SCALE GENOMIC DNA]</scope>
    <source>
        <strain evidence="15 16">CFAM-422</strain>
    </source>
</reference>
<dbReference type="Proteomes" id="UP000801864">
    <property type="component" value="Unassembled WGS sequence"/>
</dbReference>
<evidence type="ECO:0000256" key="1">
    <source>
        <dbReference type="ARBA" id="ARBA00004123"/>
    </source>
</evidence>
<feature type="domain" description="C3H1-type" evidence="14">
    <location>
        <begin position="517"/>
        <end position="545"/>
    </location>
</feature>
<feature type="zinc finger region" description="C3H1-type" evidence="11">
    <location>
        <begin position="450"/>
        <end position="477"/>
    </location>
</feature>
<evidence type="ECO:0000256" key="12">
    <source>
        <dbReference type="RuleBase" id="RU369008"/>
    </source>
</evidence>
<dbReference type="GO" id="GO:0005634">
    <property type="term" value="C:nucleus"/>
    <property type="evidence" value="ECO:0007669"/>
    <property type="project" value="UniProtKB-SubCell"/>
</dbReference>
<dbReference type="Gene3D" id="4.10.1000.10">
    <property type="entry name" value="Zinc finger, CCCH-type"/>
    <property type="match status" value="1"/>
</dbReference>
<dbReference type="SMART" id="SM00356">
    <property type="entry name" value="ZnF_C3H1"/>
    <property type="match status" value="5"/>
</dbReference>
<gene>
    <name evidence="15" type="ORF">CFAM422_011202</name>
</gene>
<dbReference type="InterPro" id="IPR000571">
    <property type="entry name" value="Znf_CCCH"/>
</dbReference>
<keyword evidence="6 11" id="KW-0863">Zinc-finger</keyword>
<name>A0A9P4X6A4_9HYPO</name>
<evidence type="ECO:0000256" key="3">
    <source>
        <dbReference type="ARBA" id="ARBA00022664"/>
    </source>
</evidence>
<dbReference type="GO" id="GO:0031124">
    <property type="term" value="P:mRNA 3'-end processing"/>
    <property type="evidence" value="ECO:0007669"/>
    <property type="project" value="UniProtKB-UniRule"/>
</dbReference>
<dbReference type="PANTHER" id="PTHR23102">
    <property type="entry name" value="CLEAVAGE AND POLYADENYLATION SPECIFICITY FACTOR SUBUNIT 4-RELATED"/>
    <property type="match status" value="1"/>
</dbReference>
<keyword evidence="9 12" id="KW-0539">Nucleus</keyword>
<dbReference type="FunFam" id="4.10.1000.10:FF:000012">
    <property type="entry name" value="cleavage and polyadenylation specificity factor subunit 4"/>
    <property type="match status" value="1"/>
</dbReference>
<protein>
    <recommendedName>
        <fullName evidence="12">mRNA 3'-end-processing protein</fullName>
    </recommendedName>
</protein>
<dbReference type="PROSITE" id="PS50103">
    <property type="entry name" value="ZF_C3H1"/>
    <property type="match status" value="5"/>
</dbReference>
<sequence>MYDDDDTTFSLVSTASVTDATSITTRTELELDHGDEDAEFAGVSDVTSDFESGWEVSSGPSTSVPPSVYEDEIAYGRRYHGFRRGIYPMPNDEVERHREETVHALFLQLMGGHLFYANIGDHPQKIIDIGTGIVADQHPSASVIGTDLSPIQPSWVPINVRMFIEDSEEPEWLHGSEFDLVHFRQMTDVLRDLKGLLNKVYPHVKNGGWVEFHELMTEIRCDDGTMKDDDPLRVFLDTVKNGLRVYGINILAITELEQILRETGFSNVHCITKKVPISTWPRDKTLRALGVFMKTTINDSLGAMAAKPLAALNLSPEQRVAMLEAARDSLQDDTIHRYVNCCVCYAQKREALTQSFNFNFSALPSTSPRHAPTTLTTIFLDSFIPNPTHRIPNQTKSPFNPGISALPPKVTMATTTAHASDVAAILNHTAQPYNFRFSPFLRQTYQVGLPPDRPVCKAFQSGSCPNGTRCSERHVSDGRSRDQQQPSGGLNSLVCKHWLRGLCKKGEHCEFLHEYNLRKMPECNFFMRNGYCSNGEECLYLHVDPLSKLPPCPHYDMGFCPLGPLCSKKHVRRKLCVYYLAGFCPDGLECKTGAHPKWSKDLEKPVAKSAEKTEDEIKLEVQQFRDDEGDRFRDGRGDRDGREGREDRGHGRHGRGGGGRWRGGGGRGRYRGRGH</sequence>
<keyword evidence="8 12" id="KW-0694">RNA-binding</keyword>
<feature type="region of interest" description="Disordered" evidence="13">
    <location>
        <begin position="620"/>
        <end position="675"/>
    </location>
</feature>
<evidence type="ECO:0000313" key="16">
    <source>
        <dbReference type="Proteomes" id="UP000801864"/>
    </source>
</evidence>
<dbReference type="InterPro" id="IPR045348">
    <property type="entry name" value="CPSF4/Yth1"/>
</dbReference>
<evidence type="ECO:0000256" key="6">
    <source>
        <dbReference type="ARBA" id="ARBA00022771"/>
    </source>
</evidence>
<dbReference type="Gene3D" id="3.40.50.150">
    <property type="entry name" value="Vaccinia Virus protein VP39"/>
    <property type="match status" value="1"/>
</dbReference>
<dbReference type="InterPro" id="IPR029063">
    <property type="entry name" value="SAM-dependent_MTases_sf"/>
</dbReference>
<dbReference type="CDD" id="cd02440">
    <property type="entry name" value="AdoMet_MTases"/>
    <property type="match status" value="1"/>
</dbReference>
<dbReference type="Pfam" id="PF00642">
    <property type="entry name" value="zf-CCCH"/>
    <property type="match status" value="1"/>
</dbReference>
<feature type="region of interest" description="Disordered" evidence="13">
    <location>
        <begin position="468"/>
        <end position="488"/>
    </location>
</feature>
<feature type="zinc finger region" description="C3H1-type" evidence="11">
    <location>
        <begin position="546"/>
        <end position="573"/>
    </location>
</feature>
<feature type="compositionally biased region" description="Basic and acidic residues" evidence="13">
    <location>
        <begin position="470"/>
        <end position="482"/>
    </location>
</feature>
<evidence type="ECO:0000256" key="10">
    <source>
        <dbReference type="ARBA" id="ARBA00024826"/>
    </source>
</evidence>
<dbReference type="GO" id="GO:0003723">
    <property type="term" value="F:RNA binding"/>
    <property type="evidence" value="ECO:0007669"/>
    <property type="project" value="UniProtKB-UniRule"/>
</dbReference>
<evidence type="ECO:0000259" key="14">
    <source>
        <dbReference type="PROSITE" id="PS50103"/>
    </source>
</evidence>
<accession>A0A9P4X6A4</accession>
<dbReference type="SUPFAM" id="SSF90229">
    <property type="entry name" value="CCCH zinc finger"/>
    <property type="match status" value="2"/>
</dbReference>
<keyword evidence="3 12" id="KW-0507">mRNA processing</keyword>
<proteinExistence type="inferred from homology"/>
<evidence type="ECO:0000256" key="7">
    <source>
        <dbReference type="ARBA" id="ARBA00022833"/>
    </source>
</evidence>
<evidence type="ECO:0000256" key="11">
    <source>
        <dbReference type="PROSITE-ProRule" id="PRU00723"/>
    </source>
</evidence>
<feature type="compositionally biased region" description="Basic and acidic residues" evidence="13">
    <location>
        <begin position="620"/>
        <end position="649"/>
    </location>
</feature>
<dbReference type="AlphaFoldDB" id="A0A9P4X6A4"/>
<dbReference type="Gene3D" id="3.30.1370.210">
    <property type="match status" value="1"/>
</dbReference>
<feature type="domain" description="C3H1-type" evidence="14">
    <location>
        <begin position="489"/>
        <end position="516"/>
    </location>
</feature>
<comment type="subcellular location">
    <subcellularLocation>
        <location evidence="1 12">Nucleus</location>
    </subcellularLocation>
</comment>
<feature type="domain" description="C3H1-type" evidence="14">
    <location>
        <begin position="575"/>
        <end position="598"/>
    </location>
</feature>
<evidence type="ECO:0000256" key="13">
    <source>
        <dbReference type="SAM" id="MobiDB-lite"/>
    </source>
</evidence>
<feature type="zinc finger region" description="C3H1-type" evidence="11">
    <location>
        <begin position="489"/>
        <end position="516"/>
    </location>
</feature>
<comment type="similarity">
    <text evidence="2 12">Belongs to the CPSF4/YTH1 family.</text>
</comment>
<keyword evidence="5 12" id="KW-0677">Repeat</keyword>
<keyword evidence="4 11" id="KW-0479">Metal-binding</keyword>
<dbReference type="Pfam" id="PF13489">
    <property type="entry name" value="Methyltransf_23"/>
    <property type="match status" value="1"/>
</dbReference>
<dbReference type="SUPFAM" id="SSF53335">
    <property type="entry name" value="S-adenosyl-L-methionine-dependent methyltransferases"/>
    <property type="match status" value="1"/>
</dbReference>
<dbReference type="EMBL" id="QLNT01000023">
    <property type="protein sequence ID" value="KAF3060519.1"/>
    <property type="molecule type" value="Genomic_DNA"/>
</dbReference>